<sequence>MIEAVVVRWKAIVFGMVVAIALGGAVALLAIQTRPTREAVATYTALFTAANRQDLKGATRLCSERYRRAHPLRLADEGGIVGLPRNIHKNFQAWRQGTNIWVCPTNRVGPVYQFVREQDAWRFDGPVGLLRGRGEFIPLADLTDPGAPALDDPSSANSSQPE</sequence>
<dbReference type="eggNOG" id="ENOG5034AF6">
    <property type="taxonomic scope" value="Bacteria"/>
</dbReference>
<reference evidence="3 4" key="1">
    <citation type="submission" date="2012-02" db="EMBL/GenBank/DDBJ databases">
        <title>Complete sequence of chromosome of Singulisphaera acidiphila DSM 18658.</title>
        <authorList>
            <consortium name="US DOE Joint Genome Institute (JGI-PGF)"/>
            <person name="Lucas S."/>
            <person name="Copeland A."/>
            <person name="Lapidus A."/>
            <person name="Glavina del Rio T."/>
            <person name="Dalin E."/>
            <person name="Tice H."/>
            <person name="Bruce D."/>
            <person name="Goodwin L."/>
            <person name="Pitluck S."/>
            <person name="Peters L."/>
            <person name="Ovchinnikova G."/>
            <person name="Chertkov O."/>
            <person name="Kyrpides N."/>
            <person name="Mavromatis K."/>
            <person name="Ivanova N."/>
            <person name="Brettin T."/>
            <person name="Detter J.C."/>
            <person name="Han C."/>
            <person name="Larimer F."/>
            <person name="Land M."/>
            <person name="Hauser L."/>
            <person name="Markowitz V."/>
            <person name="Cheng J.-F."/>
            <person name="Hugenholtz P."/>
            <person name="Woyke T."/>
            <person name="Wu D."/>
            <person name="Tindall B."/>
            <person name="Pomrenke H."/>
            <person name="Brambilla E."/>
            <person name="Klenk H.-P."/>
            <person name="Eisen J.A."/>
        </authorList>
    </citation>
    <scope>NUCLEOTIDE SEQUENCE [LARGE SCALE GENOMIC DNA]</scope>
    <source>
        <strain evidence="4">ATCC BAA-1392 / DSM 18658 / VKM B-2454 / MOB10</strain>
    </source>
</reference>
<dbReference type="Proteomes" id="UP000010798">
    <property type="component" value="Chromosome"/>
</dbReference>
<dbReference type="AlphaFoldDB" id="L0DNP9"/>
<evidence type="ECO:0000313" key="3">
    <source>
        <dbReference type="EMBL" id="AGA30440.1"/>
    </source>
</evidence>
<proteinExistence type="predicted"/>
<keyword evidence="2" id="KW-0472">Membrane</keyword>
<dbReference type="RefSeq" id="WP_015249523.1">
    <property type="nucleotide sequence ID" value="NC_019892.1"/>
</dbReference>
<dbReference type="KEGG" id="saci:Sinac_6360"/>
<keyword evidence="4" id="KW-1185">Reference proteome</keyword>
<evidence type="ECO:0000256" key="2">
    <source>
        <dbReference type="SAM" id="Phobius"/>
    </source>
</evidence>
<dbReference type="OrthoDB" id="285370at2"/>
<keyword evidence="2" id="KW-0812">Transmembrane</keyword>
<keyword evidence="2" id="KW-1133">Transmembrane helix</keyword>
<name>L0DNP9_SINAD</name>
<dbReference type="EMBL" id="CP003364">
    <property type="protein sequence ID" value="AGA30440.1"/>
    <property type="molecule type" value="Genomic_DNA"/>
</dbReference>
<feature type="transmembrane region" description="Helical" evidence="2">
    <location>
        <begin position="12"/>
        <end position="31"/>
    </location>
</feature>
<gene>
    <name evidence="3" type="ordered locus">Sinac_6360</name>
</gene>
<dbReference type="HOGENOM" id="CLU_1634270_0_0_0"/>
<protein>
    <submittedName>
        <fullName evidence="3">Uncharacterized protein</fullName>
    </submittedName>
</protein>
<evidence type="ECO:0000313" key="4">
    <source>
        <dbReference type="Proteomes" id="UP000010798"/>
    </source>
</evidence>
<organism evidence="3 4">
    <name type="scientific">Singulisphaera acidiphila (strain ATCC BAA-1392 / DSM 18658 / VKM B-2454 / MOB10)</name>
    <dbReference type="NCBI Taxonomy" id="886293"/>
    <lineage>
        <taxon>Bacteria</taxon>
        <taxon>Pseudomonadati</taxon>
        <taxon>Planctomycetota</taxon>
        <taxon>Planctomycetia</taxon>
        <taxon>Isosphaerales</taxon>
        <taxon>Isosphaeraceae</taxon>
        <taxon>Singulisphaera</taxon>
    </lineage>
</organism>
<evidence type="ECO:0000256" key="1">
    <source>
        <dbReference type="SAM" id="MobiDB-lite"/>
    </source>
</evidence>
<feature type="region of interest" description="Disordered" evidence="1">
    <location>
        <begin position="141"/>
        <end position="162"/>
    </location>
</feature>
<dbReference type="STRING" id="886293.Sinac_6360"/>
<accession>L0DNP9</accession>